<evidence type="ECO:0000256" key="1">
    <source>
        <dbReference type="ARBA" id="ARBA00001947"/>
    </source>
</evidence>
<keyword evidence="6 9" id="KW-0378">Hydrolase</keyword>
<dbReference type="AlphaFoldDB" id="A0A1E3P024"/>
<dbReference type="FunFam" id="2.30.250.10:FF:000001">
    <property type="entry name" value="Aspartyl aminopeptidase 1"/>
    <property type="match status" value="1"/>
</dbReference>
<dbReference type="Gene3D" id="2.30.250.10">
    <property type="entry name" value="Aminopeptidase i, Domain 2"/>
    <property type="match status" value="1"/>
</dbReference>
<dbReference type="GO" id="GO:0000324">
    <property type="term" value="C:fungal-type vacuole"/>
    <property type="evidence" value="ECO:0007669"/>
    <property type="project" value="TreeGrafter"/>
</dbReference>
<evidence type="ECO:0000313" key="11">
    <source>
        <dbReference type="EMBL" id="ODQ58811.1"/>
    </source>
</evidence>
<dbReference type="GO" id="GO:0070006">
    <property type="term" value="F:metalloaminopeptidase activity"/>
    <property type="evidence" value="ECO:0007669"/>
    <property type="project" value="TreeGrafter"/>
</dbReference>
<evidence type="ECO:0000256" key="4">
    <source>
        <dbReference type="ARBA" id="ARBA00022670"/>
    </source>
</evidence>
<sequence>MAYSQKDLEKAIYKTTMLTLKDVLSRQTSESKSSKSKLPSNTSDKKSKRRSTNVPSFNVEKVTYDDDYFIKYADEYITFTGKNPTTFHAIHFFSKLLEANGFKYLSEKDEWSDLSAGLYYTTRNSTSLGAFAVGKDWKPENGVGIVGSHIDALAAKLKPVSSKTKVDGYELLGVANYAGALSPTWFDRDLGIGGRVLVRVEDKNSSTGYKIISKLISSSPKPIARISTLAEHFGAAAAPPYDKETKAIPVIGYNSGSDSEPTKEEKKSPLIGKHPIDLLRFIAELAETSVADIVQLDLDLFDVQPGTKGGLRDDFVFAPRIDDRVCSFAAINALIEFTKNGPIPSDSFSQVLLFDNEEVGSLTRQGAKSTLVNSITERVIDSLVGSKDVSVEVASRTAFANSVILSADVTHLLNPTYKSEYLDDHFAVPNKGITIALDPNGHMATDSVGQTIAQEVARLNDDELQYFQIKNGARSGGTIGPTISSNTGARTIDLGIPQLSMHSIRAAIGVKDVGLGVKYFNGFFKYWQDVNKSFGDL</sequence>
<dbReference type="OrthoDB" id="9880441at2759"/>
<dbReference type="CDD" id="cd05658">
    <property type="entry name" value="M18_DAP"/>
    <property type="match status" value="1"/>
</dbReference>
<evidence type="ECO:0000256" key="2">
    <source>
        <dbReference type="ARBA" id="ARBA00008290"/>
    </source>
</evidence>
<evidence type="ECO:0000256" key="7">
    <source>
        <dbReference type="ARBA" id="ARBA00022833"/>
    </source>
</evidence>
<dbReference type="PRINTS" id="PR00932">
    <property type="entry name" value="AMINO1PTASE"/>
</dbReference>
<keyword evidence="4 9" id="KW-0645">Protease</keyword>
<proteinExistence type="inferred from homology"/>
<evidence type="ECO:0000256" key="10">
    <source>
        <dbReference type="SAM" id="MobiDB-lite"/>
    </source>
</evidence>
<dbReference type="Pfam" id="PF02127">
    <property type="entry name" value="Peptidase_M18"/>
    <property type="match status" value="1"/>
</dbReference>
<dbReference type="Gene3D" id="3.40.630.10">
    <property type="entry name" value="Zn peptidases"/>
    <property type="match status" value="1"/>
</dbReference>
<dbReference type="Proteomes" id="UP000094112">
    <property type="component" value="Unassembled WGS sequence"/>
</dbReference>
<keyword evidence="7 9" id="KW-0862">Zinc</keyword>
<dbReference type="InterPro" id="IPR001948">
    <property type="entry name" value="Peptidase_M18"/>
</dbReference>
<organism evidence="11 12">
    <name type="scientific">Wickerhamomyces anomalus (strain ATCC 58044 / CBS 1984 / NCYC 433 / NRRL Y-366-8)</name>
    <name type="common">Yeast</name>
    <name type="synonym">Hansenula anomala</name>
    <dbReference type="NCBI Taxonomy" id="683960"/>
    <lineage>
        <taxon>Eukaryota</taxon>
        <taxon>Fungi</taxon>
        <taxon>Dikarya</taxon>
        <taxon>Ascomycota</taxon>
        <taxon>Saccharomycotina</taxon>
        <taxon>Saccharomycetes</taxon>
        <taxon>Phaffomycetales</taxon>
        <taxon>Wickerhamomycetaceae</taxon>
        <taxon>Wickerhamomyces</taxon>
    </lineage>
</organism>
<evidence type="ECO:0000256" key="8">
    <source>
        <dbReference type="ARBA" id="ARBA00023049"/>
    </source>
</evidence>
<dbReference type="SUPFAM" id="SSF101821">
    <property type="entry name" value="Aminopeptidase/glucanase lid domain"/>
    <property type="match status" value="1"/>
</dbReference>
<dbReference type="STRING" id="683960.A0A1E3P024"/>
<keyword evidence="3 9" id="KW-0031">Aminopeptidase</keyword>
<dbReference type="GO" id="GO:0008270">
    <property type="term" value="F:zinc ion binding"/>
    <property type="evidence" value="ECO:0007669"/>
    <property type="project" value="InterPro"/>
</dbReference>
<name>A0A1E3P024_WICAA</name>
<dbReference type="PANTHER" id="PTHR28570">
    <property type="entry name" value="ASPARTYL AMINOPEPTIDASE"/>
    <property type="match status" value="1"/>
</dbReference>
<feature type="compositionally biased region" description="Low complexity" evidence="10">
    <location>
        <begin position="25"/>
        <end position="42"/>
    </location>
</feature>
<dbReference type="SUPFAM" id="SSF53187">
    <property type="entry name" value="Zn-dependent exopeptidases"/>
    <property type="match status" value="1"/>
</dbReference>
<dbReference type="GeneID" id="30202971"/>
<gene>
    <name evidence="11" type="ORF">WICANDRAFT_84536</name>
</gene>
<comment type="cofactor">
    <cofactor evidence="1">
        <name>Zn(2+)</name>
        <dbReference type="ChEBI" id="CHEBI:29105"/>
    </cofactor>
</comment>
<feature type="region of interest" description="Disordered" evidence="10">
    <location>
        <begin position="25"/>
        <end position="52"/>
    </location>
</feature>
<evidence type="ECO:0000256" key="9">
    <source>
        <dbReference type="RuleBase" id="RU004386"/>
    </source>
</evidence>
<dbReference type="InterPro" id="IPR023358">
    <property type="entry name" value="Peptidase_M18_dom2"/>
</dbReference>
<evidence type="ECO:0000256" key="6">
    <source>
        <dbReference type="ARBA" id="ARBA00022801"/>
    </source>
</evidence>
<keyword evidence="5 9" id="KW-0479">Metal-binding</keyword>
<keyword evidence="12" id="KW-1185">Reference proteome</keyword>
<dbReference type="EMBL" id="KV454211">
    <property type="protein sequence ID" value="ODQ58811.1"/>
    <property type="molecule type" value="Genomic_DNA"/>
</dbReference>
<evidence type="ECO:0000256" key="5">
    <source>
        <dbReference type="ARBA" id="ARBA00022723"/>
    </source>
</evidence>
<protein>
    <submittedName>
        <fullName evidence="11">Uncharacterized protein</fullName>
    </submittedName>
</protein>
<keyword evidence="8 9" id="KW-0482">Metalloprotease</keyword>
<evidence type="ECO:0000256" key="3">
    <source>
        <dbReference type="ARBA" id="ARBA00022438"/>
    </source>
</evidence>
<dbReference type="PANTHER" id="PTHR28570:SF4">
    <property type="entry name" value="VACUOLAR AMINOPEPTIDASE 1"/>
    <property type="match status" value="1"/>
</dbReference>
<evidence type="ECO:0000313" key="12">
    <source>
        <dbReference type="Proteomes" id="UP000094112"/>
    </source>
</evidence>
<accession>A0A1E3P024</accession>
<dbReference type="RefSeq" id="XP_019038018.1">
    <property type="nucleotide sequence ID" value="XM_019185725.1"/>
</dbReference>
<comment type="similarity">
    <text evidence="2 9">Belongs to the peptidase M18 family.</text>
</comment>
<reference evidence="11 12" key="1">
    <citation type="journal article" date="2016" name="Proc. Natl. Acad. Sci. U.S.A.">
        <title>Comparative genomics of biotechnologically important yeasts.</title>
        <authorList>
            <person name="Riley R."/>
            <person name="Haridas S."/>
            <person name="Wolfe K.H."/>
            <person name="Lopes M.R."/>
            <person name="Hittinger C.T."/>
            <person name="Goeker M."/>
            <person name="Salamov A.A."/>
            <person name="Wisecaver J.H."/>
            <person name="Long T.M."/>
            <person name="Calvey C.H."/>
            <person name="Aerts A.L."/>
            <person name="Barry K.W."/>
            <person name="Choi C."/>
            <person name="Clum A."/>
            <person name="Coughlan A.Y."/>
            <person name="Deshpande S."/>
            <person name="Douglass A.P."/>
            <person name="Hanson S.J."/>
            <person name="Klenk H.-P."/>
            <person name="LaButti K.M."/>
            <person name="Lapidus A."/>
            <person name="Lindquist E.A."/>
            <person name="Lipzen A.M."/>
            <person name="Meier-Kolthoff J.P."/>
            <person name="Ohm R.A."/>
            <person name="Otillar R.P."/>
            <person name="Pangilinan J.L."/>
            <person name="Peng Y."/>
            <person name="Rokas A."/>
            <person name="Rosa C.A."/>
            <person name="Scheuner C."/>
            <person name="Sibirny A.A."/>
            <person name="Slot J.C."/>
            <person name="Stielow J.B."/>
            <person name="Sun H."/>
            <person name="Kurtzman C.P."/>
            <person name="Blackwell M."/>
            <person name="Grigoriev I.V."/>
            <person name="Jeffries T.W."/>
        </authorList>
    </citation>
    <scope>NUCLEOTIDE SEQUENCE [LARGE SCALE GENOMIC DNA]</scope>
    <source>
        <strain evidence="12">ATCC 58044 / CBS 1984 / NCYC 433 / NRRL Y-366-8</strain>
    </source>
</reference>
<dbReference type="GO" id="GO:0006508">
    <property type="term" value="P:proteolysis"/>
    <property type="evidence" value="ECO:0007669"/>
    <property type="project" value="UniProtKB-KW"/>
</dbReference>